<dbReference type="HAMAP" id="MF_00455">
    <property type="entry name" value="Xylose_isom_A"/>
    <property type="match status" value="1"/>
</dbReference>
<feature type="binding site" evidence="12">
    <location>
        <position position="181"/>
    </location>
    <ligand>
        <name>Mg(2+)</name>
        <dbReference type="ChEBI" id="CHEBI:18420"/>
        <label>1</label>
    </ligand>
</feature>
<evidence type="ECO:0000256" key="5">
    <source>
        <dbReference type="ARBA" id="ARBA00018232"/>
    </source>
</evidence>
<evidence type="ECO:0000256" key="9">
    <source>
        <dbReference type="ARBA" id="ARBA00023235"/>
    </source>
</evidence>
<name>A0ABX2F8F9_9PSEU</name>
<evidence type="ECO:0000256" key="6">
    <source>
        <dbReference type="ARBA" id="ARBA00022490"/>
    </source>
</evidence>
<dbReference type="RefSeq" id="WP_173135819.1">
    <property type="nucleotide sequence ID" value="NZ_CBCSGW010000001.1"/>
</dbReference>
<evidence type="ECO:0000259" key="15">
    <source>
        <dbReference type="Pfam" id="PF01261"/>
    </source>
</evidence>
<comment type="subcellular location">
    <subcellularLocation>
        <location evidence="1 12 14">Cytoplasm</location>
    </subcellularLocation>
</comment>
<dbReference type="PRINTS" id="PR00688">
    <property type="entry name" value="XYLOSISMRASE"/>
</dbReference>
<organism evidence="16 17">
    <name type="scientific">Kibdelosporangium persicum</name>
    <dbReference type="NCBI Taxonomy" id="2698649"/>
    <lineage>
        <taxon>Bacteria</taxon>
        <taxon>Bacillati</taxon>
        <taxon>Actinomycetota</taxon>
        <taxon>Actinomycetes</taxon>
        <taxon>Pseudonocardiales</taxon>
        <taxon>Pseudonocardiaceae</taxon>
        <taxon>Kibdelosporangium</taxon>
    </lineage>
</organism>
<dbReference type="EC" id="5.3.1.5" evidence="4 12"/>
<comment type="similarity">
    <text evidence="2 12 13">Belongs to the xylose isomerase family.</text>
</comment>
<dbReference type="SUPFAM" id="SSF51658">
    <property type="entry name" value="Xylose isomerase-like"/>
    <property type="match status" value="1"/>
</dbReference>
<proteinExistence type="inferred from homology"/>
<keyword evidence="12" id="KW-0460">Magnesium</keyword>
<evidence type="ECO:0000256" key="2">
    <source>
        <dbReference type="ARBA" id="ARBA00005765"/>
    </source>
</evidence>
<keyword evidence="6 12" id="KW-0963">Cytoplasm</keyword>
<dbReference type="PROSITE" id="PS51415">
    <property type="entry name" value="XYLOSE_ISOMERASE"/>
    <property type="match status" value="1"/>
</dbReference>
<feature type="domain" description="Xylose isomerase-like TIM barrel" evidence="15">
    <location>
        <begin position="41"/>
        <end position="308"/>
    </location>
</feature>
<comment type="catalytic activity">
    <reaction evidence="11 12 13">
        <text>alpha-D-xylose = alpha-D-xylulofuranose</text>
        <dbReference type="Rhea" id="RHEA:22816"/>
        <dbReference type="ChEBI" id="CHEBI:28518"/>
        <dbReference type="ChEBI" id="CHEBI:188998"/>
        <dbReference type="EC" id="5.3.1.5"/>
    </reaction>
</comment>
<comment type="cofactor">
    <cofactor evidence="12">
        <name>Mg(2+)</name>
        <dbReference type="ChEBI" id="CHEBI:18420"/>
    </cofactor>
    <text evidence="12">Binds 2 magnesium ions per subunit.</text>
</comment>
<evidence type="ECO:0000256" key="12">
    <source>
        <dbReference type="HAMAP-Rule" id="MF_00455"/>
    </source>
</evidence>
<evidence type="ECO:0000256" key="13">
    <source>
        <dbReference type="RuleBase" id="RU000609"/>
    </source>
</evidence>
<dbReference type="EMBL" id="JAAATY010000015">
    <property type="protein sequence ID" value="NRN67631.1"/>
    <property type="molecule type" value="Genomic_DNA"/>
</dbReference>
<dbReference type="InterPro" id="IPR036237">
    <property type="entry name" value="Xyl_isomerase-like_sf"/>
</dbReference>
<dbReference type="InterPro" id="IPR013453">
    <property type="entry name" value="XylA_actinobac"/>
</dbReference>
<feature type="binding site" evidence="12">
    <location>
        <position position="217"/>
    </location>
    <ligand>
        <name>Mg(2+)</name>
        <dbReference type="ChEBI" id="CHEBI:18420"/>
        <label>2</label>
    </ligand>
</feature>
<evidence type="ECO:0000256" key="14">
    <source>
        <dbReference type="RuleBase" id="RU000610"/>
    </source>
</evidence>
<accession>A0ABX2F8F9</accession>
<gene>
    <name evidence="12" type="primary">xylA</name>
    <name evidence="16" type="ORF">GC106_48710</name>
</gene>
<evidence type="ECO:0000256" key="1">
    <source>
        <dbReference type="ARBA" id="ARBA00004496"/>
    </source>
</evidence>
<comment type="caution">
    <text evidence="16">The sequence shown here is derived from an EMBL/GenBank/DDBJ whole genome shotgun (WGS) entry which is preliminary data.</text>
</comment>
<feature type="binding site" evidence="12">
    <location>
        <position position="245"/>
    </location>
    <ligand>
        <name>Mg(2+)</name>
        <dbReference type="ChEBI" id="CHEBI:18420"/>
        <label>1</label>
    </ligand>
</feature>
<dbReference type="PANTHER" id="PTHR48408:SF1">
    <property type="entry name" value="XYLOSE ISOMERASE"/>
    <property type="match status" value="1"/>
</dbReference>
<dbReference type="Pfam" id="PF01261">
    <property type="entry name" value="AP_endonuc_2"/>
    <property type="match status" value="1"/>
</dbReference>
<evidence type="ECO:0000256" key="7">
    <source>
        <dbReference type="ARBA" id="ARBA00022629"/>
    </source>
</evidence>
<dbReference type="InterPro" id="IPR001998">
    <property type="entry name" value="Xylose_isomerase"/>
</dbReference>
<sequence length="389" mass="43237">MTDSPTRADRFSFGLWTVGWRAVDPFGEATRPALDPVETVHRLAELGAYGVTFHDDDLIPFGSDDAERDRHISRFKQALQDTGLVVPMATTNLFNHPVFRDGGLTSNDRAVRRYALRKIMRNMDLAAELGAQTYVLWGGREGSETDAAKDVAAALDRYREGIDLLAQYSIDQGYGLRLALEPKPNEPRGDIFLPTIGHALAFISTLQHHEIVGLNPEVGHEQMAGLNFVHGIGQALWQGKLFHIDLNGQKGPRYDQDLIFGHGDLLSAFFLVDLLENGGYEGPRHFDYKPLRTEDIDGVWASAAACMRSYLLLRDRAKAFRADPEVQEALAASRVPELAVPTLSSGETWEQLRADRSAYEDFDPEKAAERGYGFARLSQLAFEHAVGAR</sequence>
<keyword evidence="10 12" id="KW-0119">Carbohydrate metabolism</keyword>
<dbReference type="InterPro" id="IPR013022">
    <property type="entry name" value="Xyl_isomerase-like_TIM-brl"/>
</dbReference>
<evidence type="ECO:0000313" key="16">
    <source>
        <dbReference type="EMBL" id="NRN67631.1"/>
    </source>
</evidence>
<comment type="subunit">
    <text evidence="3 12 14">Homotetramer.</text>
</comment>
<evidence type="ECO:0000256" key="3">
    <source>
        <dbReference type="ARBA" id="ARBA00011881"/>
    </source>
</evidence>
<evidence type="ECO:0000313" key="17">
    <source>
        <dbReference type="Proteomes" id="UP000763557"/>
    </source>
</evidence>
<keyword evidence="17" id="KW-1185">Reference proteome</keyword>
<keyword evidence="9 12" id="KW-0413">Isomerase</keyword>
<evidence type="ECO:0000256" key="4">
    <source>
        <dbReference type="ARBA" id="ARBA00011958"/>
    </source>
</evidence>
<evidence type="ECO:0000256" key="10">
    <source>
        <dbReference type="ARBA" id="ARBA00023277"/>
    </source>
</evidence>
<feature type="binding site" evidence="12">
    <location>
        <position position="217"/>
    </location>
    <ligand>
        <name>Mg(2+)</name>
        <dbReference type="ChEBI" id="CHEBI:18420"/>
        <label>1</label>
    </ligand>
</feature>
<reference evidence="16 17" key="1">
    <citation type="submission" date="2020-01" db="EMBL/GenBank/DDBJ databases">
        <title>Kibdelosporangium persica a novel Actinomycetes from a hot desert in Iran.</title>
        <authorList>
            <person name="Safaei N."/>
            <person name="Zaburannyi N."/>
            <person name="Mueller R."/>
            <person name="Wink J."/>
        </authorList>
    </citation>
    <scope>NUCLEOTIDE SEQUENCE [LARGE SCALE GENOMIC DNA]</scope>
    <source>
        <strain evidence="16 17">4NS15</strain>
    </source>
</reference>
<evidence type="ECO:0000256" key="8">
    <source>
        <dbReference type="ARBA" id="ARBA00022723"/>
    </source>
</evidence>
<dbReference type="Proteomes" id="UP000763557">
    <property type="component" value="Unassembled WGS sequence"/>
</dbReference>
<dbReference type="Gene3D" id="3.20.20.150">
    <property type="entry name" value="Divalent-metal-dependent TIM barrel enzymes"/>
    <property type="match status" value="1"/>
</dbReference>
<feature type="binding site" evidence="12">
    <location>
        <position position="220"/>
    </location>
    <ligand>
        <name>Mg(2+)</name>
        <dbReference type="ChEBI" id="CHEBI:18420"/>
        <label>2</label>
    </ligand>
</feature>
<feature type="active site" evidence="12">
    <location>
        <position position="54"/>
    </location>
</feature>
<feature type="binding site" evidence="12">
    <location>
        <position position="287"/>
    </location>
    <ligand>
        <name>Mg(2+)</name>
        <dbReference type="ChEBI" id="CHEBI:18420"/>
        <label>1</label>
    </ligand>
</feature>
<keyword evidence="7 12" id="KW-0859">Xylose metabolism</keyword>
<feature type="active site" evidence="12">
    <location>
        <position position="57"/>
    </location>
</feature>
<protein>
    <recommendedName>
        <fullName evidence="5 12">Xylose isomerase</fullName>
        <ecNumber evidence="4 12">5.3.1.5</ecNumber>
    </recommendedName>
</protein>
<comment type="caution">
    <text evidence="12">Lacks conserved residue(s) required for the propagation of feature annotation.</text>
</comment>
<evidence type="ECO:0000256" key="11">
    <source>
        <dbReference type="ARBA" id="ARBA00033659"/>
    </source>
</evidence>
<dbReference type="GO" id="GO:0016853">
    <property type="term" value="F:isomerase activity"/>
    <property type="evidence" value="ECO:0007669"/>
    <property type="project" value="UniProtKB-KW"/>
</dbReference>
<dbReference type="NCBIfam" id="TIGR02631">
    <property type="entry name" value="xylA_Arthro"/>
    <property type="match status" value="1"/>
</dbReference>
<keyword evidence="8 12" id="KW-0479">Metal-binding</keyword>
<dbReference type="PANTHER" id="PTHR48408">
    <property type="match status" value="1"/>
</dbReference>